<dbReference type="PROSITE" id="PS00409">
    <property type="entry name" value="PROKAR_NTER_METHYL"/>
    <property type="match status" value="1"/>
</dbReference>
<sequence>MPISVPGPGKPRPSSALQKGFSLLEILIVLVIIGIATASVSLGAFSDGEARALRQEALRLSQLFAIAQAEARSGGRPIAWEYDAAGYRFVRRARALVLPAGMAMQAGGAIAIDDFTGDDALRPRPWAGGAAIRVSVDPPMAALFNAEWMPGPMVVELSDGRQTVRIARQGNGQYQVEP</sequence>
<feature type="transmembrane region" description="Helical" evidence="1">
    <location>
        <begin position="20"/>
        <end position="45"/>
    </location>
</feature>
<dbReference type="Pfam" id="PF07963">
    <property type="entry name" value="N_methyl"/>
    <property type="match status" value="1"/>
</dbReference>
<name>A0A1M5NTS0_9BURK</name>
<gene>
    <name evidence="2" type="ORF">SAMN04488135_101615</name>
</gene>
<keyword evidence="1" id="KW-0472">Membrane</keyword>
<organism evidence="2 3">
    <name type="scientific">Pollutimonas bauzanensis</name>
    <dbReference type="NCBI Taxonomy" id="658167"/>
    <lineage>
        <taxon>Bacteria</taxon>
        <taxon>Pseudomonadati</taxon>
        <taxon>Pseudomonadota</taxon>
        <taxon>Betaproteobacteria</taxon>
        <taxon>Burkholderiales</taxon>
        <taxon>Alcaligenaceae</taxon>
        <taxon>Pollutimonas</taxon>
    </lineage>
</organism>
<dbReference type="RefSeq" id="WP_073101574.1">
    <property type="nucleotide sequence ID" value="NZ_FQXE01000001.1"/>
</dbReference>
<dbReference type="InterPro" id="IPR045584">
    <property type="entry name" value="Pilin-like"/>
</dbReference>
<evidence type="ECO:0000313" key="3">
    <source>
        <dbReference type="Proteomes" id="UP000184226"/>
    </source>
</evidence>
<keyword evidence="1" id="KW-1133">Transmembrane helix</keyword>
<evidence type="ECO:0000256" key="1">
    <source>
        <dbReference type="SAM" id="Phobius"/>
    </source>
</evidence>
<dbReference type="EMBL" id="FQXE01000001">
    <property type="protein sequence ID" value="SHG92932.1"/>
    <property type="molecule type" value="Genomic_DNA"/>
</dbReference>
<dbReference type="InterPro" id="IPR012902">
    <property type="entry name" value="N_methyl_site"/>
</dbReference>
<keyword evidence="3" id="KW-1185">Reference proteome</keyword>
<dbReference type="OrthoDB" id="8851040at2"/>
<proteinExistence type="predicted"/>
<dbReference type="SUPFAM" id="SSF54523">
    <property type="entry name" value="Pili subunits"/>
    <property type="match status" value="1"/>
</dbReference>
<dbReference type="Gene3D" id="3.55.40.10">
    <property type="entry name" value="minor pseudopilin epsh domain"/>
    <property type="match status" value="1"/>
</dbReference>
<keyword evidence="1" id="KW-0812">Transmembrane</keyword>
<dbReference type="Proteomes" id="UP000184226">
    <property type="component" value="Unassembled WGS sequence"/>
</dbReference>
<accession>A0A1M5NTS0</accession>
<protein>
    <submittedName>
        <fullName evidence="2">General secretion pathway protein H</fullName>
    </submittedName>
</protein>
<dbReference type="AlphaFoldDB" id="A0A1M5NTS0"/>
<evidence type="ECO:0000313" key="2">
    <source>
        <dbReference type="EMBL" id="SHG92932.1"/>
    </source>
</evidence>
<dbReference type="STRING" id="658167.SAMN04488135_101615"/>
<reference evidence="2 3" key="1">
    <citation type="submission" date="2016-11" db="EMBL/GenBank/DDBJ databases">
        <authorList>
            <person name="Jaros S."/>
            <person name="Januszkiewicz K."/>
            <person name="Wedrychowicz H."/>
        </authorList>
    </citation>
    <scope>NUCLEOTIDE SEQUENCE [LARGE SCALE GENOMIC DNA]</scope>
    <source>
        <strain evidence="2 3">CGMCC 1.10190</strain>
    </source>
</reference>
<dbReference type="NCBIfam" id="TIGR02532">
    <property type="entry name" value="IV_pilin_GFxxxE"/>
    <property type="match status" value="1"/>
</dbReference>